<dbReference type="InterPro" id="IPR029058">
    <property type="entry name" value="AB_hydrolase_fold"/>
</dbReference>
<dbReference type="HOGENOM" id="CLU_045366_1_0_0"/>
<organism evidence="2 3">
    <name type="scientific">Granulicella mallensis (strain ATCC BAA-1857 / DSM 23137 / MP5ACTX8)</name>
    <dbReference type="NCBI Taxonomy" id="682795"/>
    <lineage>
        <taxon>Bacteria</taxon>
        <taxon>Pseudomonadati</taxon>
        <taxon>Acidobacteriota</taxon>
        <taxon>Terriglobia</taxon>
        <taxon>Terriglobales</taxon>
        <taxon>Acidobacteriaceae</taxon>
        <taxon>Granulicella</taxon>
    </lineage>
</organism>
<dbReference type="eggNOG" id="COG4188">
    <property type="taxonomic scope" value="Bacteria"/>
</dbReference>
<dbReference type="InterPro" id="IPR016986">
    <property type="entry name" value="UCP031982_abhydr"/>
</dbReference>
<dbReference type="ESTHER" id="9bact-d6ulw3">
    <property type="family name" value="UCP031982"/>
</dbReference>
<feature type="chain" id="PRO_5003512154" evidence="1">
    <location>
        <begin position="22"/>
        <end position="365"/>
    </location>
</feature>
<feature type="signal peptide" evidence="1">
    <location>
        <begin position="1"/>
        <end position="21"/>
    </location>
</feature>
<proteinExistence type="predicted"/>
<reference evidence="2 3" key="1">
    <citation type="submission" date="2011-11" db="EMBL/GenBank/DDBJ databases">
        <title>Complete sequence of Granulicella mallensis MP5ACTX8.</title>
        <authorList>
            <consortium name="US DOE Joint Genome Institute"/>
            <person name="Lucas S."/>
            <person name="Copeland A."/>
            <person name="Lapidus A."/>
            <person name="Cheng J.-F."/>
            <person name="Goodwin L."/>
            <person name="Pitluck S."/>
            <person name="Peters L."/>
            <person name="Lu M."/>
            <person name="Detter J.C."/>
            <person name="Han C."/>
            <person name="Tapia R."/>
            <person name="Land M."/>
            <person name="Hauser L."/>
            <person name="Kyrpides N."/>
            <person name="Ivanova N."/>
            <person name="Mikhailova N."/>
            <person name="Pagani I."/>
            <person name="Rawat S."/>
            <person name="Mannisto M."/>
            <person name="Haggblom M."/>
            <person name="Woyke T."/>
        </authorList>
    </citation>
    <scope>NUCLEOTIDE SEQUENCE [LARGE SCALE GENOMIC DNA]</scope>
    <source>
        <strain evidence="3">ATCC BAA-1857 / DSM 23137 / MP5ACTX8</strain>
    </source>
</reference>
<gene>
    <name evidence="2" type="ordered locus">AciX8_4738</name>
</gene>
<evidence type="ECO:0000256" key="1">
    <source>
        <dbReference type="SAM" id="SignalP"/>
    </source>
</evidence>
<dbReference type="OrthoDB" id="9814760at2"/>
<evidence type="ECO:0000313" key="2">
    <source>
        <dbReference type="EMBL" id="AEU39007.1"/>
    </source>
</evidence>
<protein>
    <submittedName>
        <fullName evidence="2">Uncharacterized protein</fullName>
    </submittedName>
</protein>
<accession>G8NXL2</accession>
<name>G8NXL2_GRAMM</name>
<dbReference type="Gene3D" id="3.40.50.1820">
    <property type="entry name" value="alpha/beta hydrolase"/>
    <property type="match status" value="1"/>
</dbReference>
<dbReference type="EMBL" id="CP003130">
    <property type="protein sequence ID" value="AEU39007.1"/>
    <property type="molecule type" value="Genomic_DNA"/>
</dbReference>
<dbReference type="Proteomes" id="UP000007113">
    <property type="component" value="Chromosome"/>
</dbReference>
<dbReference type="KEGG" id="gma:AciX8_4738"/>
<dbReference type="PANTHER" id="PTHR22946">
    <property type="entry name" value="DIENELACTONE HYDROLASE DOMAIN-CONTAINING PROTEIN-RELATED"/>
    <property type="match status" value="1"/>
</dbReference>
<dbReference type="AlphaFoldDB" id="G8NXL2"/>
<evidence type="ECO:0000313" key="3">
    <source>
        <dbReference type="Proteomes" id="UP000007113"/>
    </source>
</evidence>
<dbReference type="PANTHER" id="PTHR22946:SF0">
    <property type="entry name" value="DIENELACTONE HYDROLASE DOMAIN-CONTAINING PROTEIN"/>
    <property type="match status" value="1"/>
</dbReference>
<dbReference type="InterPro" id="IPR050261">
    <property type="entry name" value="FrsA_esterase"/>
</dbReference>
<dbReference type="PIRSF" id="PIRSF031982">
    <property type="entry name" value="UCP031982_abhydr"/>
    <property type="match status" value="1"/>
</dbReference>
<keyword evidence="1" id="KW-0732">Signal</keyword>
<sequence length="365" mass="39325" precursor="true">MRRLILILVSLGCAAVAPLSAQSTARVGLATRVFHPEQRRNWRGAEHKELRCTIWYPAASTATETKQLIGPPDEPLFEAGSAALNAEFAPALRKLPLVLLSHGSGGSAEQFAWLGTALARAGYIAVAVDHPGNNSHEPYTSEGFILSWERATDLSEVLDGVLADAEFGPHIDPQRVGAAGFSIGGYAVMEIAGAQTDISILFDFCKEHPDTTSCHVPEMRGMGSPKEMLQAVRKSSRESLARSGESFRDERVQAVFAIAPANGMVLTDESLRAMRLPVEMVVGKTDPIADPRDNANWIHMNVRGSRETLLSGGVEHYTFLDTCTAAGKSKLGVYCADNAGVNRDAVHAQVAAMAVKFFDRALKAR</sequence>
<dbReference type="SUPFAM" id="SSF53474">
    <property type="entry name" value="alpha/beta-Hydrolases"/>
    <property type="match status" value="1"/>
</dbReference>
<dbReference type="Pfam" id="PF03403">
    <property type="entry name" value="PAF-AH_p_II"/>
    <property type="match status" value="1"/>
</dbReference>
<keyword evidence="3" id="KW-1185">Reference proteome</keyword>